<comment type="caution">
    <text evidence="1">The sequence shown here is derived from an EMBL/GenBank/DDBJ whole genome shotgun (WGS) entry which is preliminary data.</text>
</comment>
<dbReference type="InterPro" id="IPR003961">
    <property type="entry name" value="FN3_dom"/>
</dbReference>
<gene>
    <name evidence="1" type="ORF">DCAR_015692</name>
</gene>
<dbReference type="AlphaFoldDB" id="A0A165A5H3"/>
<sequence length="65" mass="7357">MELFSRKLIMGFHNTYCNIDYAPVNMINADVLTTNDHTIDNLLPSTKYSFMTATPITLNEVTIST</sequence>
<name>A0A165A5H3_DAUCS</name>
<dbReference type="EMBL" id="LNRQ01000004">
    <property type="protein sequence ID" value="KZM96946.1"/>
    <property type="molecule type" value="Genomic_DNA"/>
</dbReference>
<accession>A0A165A5H3</accession>
<reference evidence="1" key="1">
    <citation type="journal article" date="2016" name="Nat. Genet.">
        <title>A high-quality carrot genome assembly provides new insights into carotenoid accumulation and asterid genome evolution.</title>
        <authorList>
            <person name="Iorizzo M."/>
            <person name="Ellison S."/>
            <person name="Senalik D."/>
            <person name="Zeng P."/>
            <person name="Satapoomin P."/>
            <person name="Huang J."/>
            <person name="Bowman M."/>
            <person name="Iovene M."/>
            <person name="Sanseverino W."/>
            <person name="Cavagnaro P."/>
            <person name="Yildiz M."/>
            <person name="Macko-Podgorni A."/>
            <person name="Moranska E."/>
            <person name="Grzebelus E."/>
            <person name="Grzebelus D."/>
            <person name="Ashrafi H."/>
            <person name="Zheng Z."/>
            <person name="Cheng S."/>
            <person name="Spooner D."/>
            <person name="Van Deynze A."/>
            <person name="Simon P."/>
        </authorList>
    </citation>
    <scope>NUCLEOTIDE SEQUENCE [LARGE SCALE GENOMIC DNA]</scope>
    <source>
        <tissue evidence="1">Leaf</tissue>
    </source>
</reference>
<organism evidence="1">
    <name type="scientific">Daucus carota subsp. sativus</name>
    <name type="common">Carrot</name>
    <dbReference type="NCBI Taxonomy" id="79200"/>
    <lineage>
        <taxon>Eukaryota</taxon>
        <taxon>Viridiplantae</taxon>
        <taxon>Streptophyta</taxon>
        <taxon>Embryophyta</taxon>
        <taxon>Tracheophyta</taxon>
        <taxon>Spermatophyta</taxon>
        <taxon>Magnoliopsida</taxon>
        <taxon>eudicotyledons</taxon>
        <taxon>Gunneridae</taxon>
        <taxon>Pentapetalae</taxon>
        <taxon>asterids</taxon>
        <taxon>campanulids</taxon>
        <taxon>Apiales</taxon>
        <taxon>Apiaceae</taxon>
        <taxon>Apioideae</taxon>
        <taxon>Scandiceae</taxon>
        <taxon>Daucinae</taxon>
        <taxon>Daucus</taxon>
        <taxon>Daucus sect. Daucus</taxon>
    </lineage>
</organism>
<dbReference type="CDD" id="cd00063">
    <property type="entry name" value="FN3"/>
    <property type="match status" value="1"/>
</dbReference>
<dbReference type="Gramene" id="KZM96946">
    <property type="protein sequence ID" value="KZM96946"/>
    <property type="gene ID" value="DCAR_015692"/>
</dbReference>
<proteinExistence type="predicted"/>
<protein>
    <submittedName>
        <fullName evidence="1">Uncharacterized protein</fullName>
    </submittedName>
</protein>
<evidence type="ECO:0000313" key="1">
    <source>
        <dbReference type="EMBL" id="KZM96946.1"/>
    </source>
</evidence>